<keyword evidence="3" id="KW-1185">Reference proteome</keyword>
<dbReference type="Pfam" id="PF13558">
    <property type="entry name" value="SbcC_Walker_B"/>
    <property type="match status" value="1"/>
</dbReference>
<dbReference type="Proteomes" id="UP000622890">
    <property type="component" value="Unassembled WGS sequence"/>
</dbReference>
<dbReference type="Pfam" id="PF13555">
    <property type="entry name" value="AAA_29"/>
    <property type="match status" value="1"/>
</dbReference>
<gene>
    <name evidence="2" type="ORF">JJB74_01730</name>
</gene>
<dbReference type="InterPro" id="IPR027417">
    <property type="entry name" value="P-loop_NTPase"/>
</dbReference>
<accession>A0A934SQN3</accession>
<dbReference type="SUPFAM" id="SSF52540">
    <property type="entry name" value="P-loop containing nucleoside triphosphate hydrolases"/>
    <property type="match status" value="1"/>
</dbReference>
<feature type="coiled-coil region" evidence="1">
    <location>
        <begin position="304"/>
        <end position="386"/>
    </location>
</feature>
<dbReference type="Gene3D" id="3.40.50.300">
    <property type="entry name" value="P-loop containing nucleotide triphosphate hydrolases"/>
    <property type="match status" value="1"/>
</dbReference>
<dbReference type="EMBL" id="JAEPBG010000001">
    <property type="protein sequence ID" value="MBK4733341.1"/>
    <property type="molecule type" value="Genomic_DNA"/>
</dbReference>
<evidence type="ECO:0000256" key="1">
    <source>
        <dbReference type="SAM" id="Coils"/>
    </source>
</evidence>
<dbReference type="PANTHER" id="PTHR32182:SF0">
    <property type="entry name" value="DNA REPLICATION AND REPAIR PROTEIN RECF"/>
    <property type="match status" value="1"/>
</dbReference>
<evidence type="ECO:0000313" key="3">
    <source>
        <dbReference type="Proteomes" id="UP000622890"/>
    </source>
</evidence>
<dbReference type="GO" id="GO:0000731">
    <property type="term" value="P:DNA synthesis involved in DNA repair"/>
    <property type="evidence" value="ECO:0007669"/>
    <property type="project" value="TreeGrafter"/>
</dbReference>
<reference evidence="2" key="1">
    <citation type="submission" date="2021-01" db="EMBL/GenBank/DDBJ databases">
        <title>Genome sequence of strain Noviherbaspirillum sp. DKR-6.</title>
        <authorList>
            <person name="Chaudhary D.K."/>
        </authorList>
    </citation>
    <scope>NUCLEOTIDE SEQUENCE</scope>
    <source>
        <strain evidence="2">DKR-6</strain>
    </source>
</reference>
<dbReference type="AlphaFoldDB" id="A0A934SQN3"/>
<comment type="caution">
    <text evidence="2">The sequence shown here is derived from an EMBL/GenBank/DDBJ whole genome shotgun (WGS) entry which is preliminary data.</text>
</comment>
<protein>
    <submittedName>
        <fullName evidence="2">AAA family ATPase</fullName>
    </submittedName>
</protein>
<organism evidence="2 3">
    <name type="scientific">Noviherbaspirillum pedocola</name>
    <dbReference type="NCBI Taxonomy" id="2801341"/>
    <lineage>
        <taxon>Bacteria</taxon>
        <taxon>Pseudomonadati</taxon>
        <taxon>Pseudomonadota</taxon>
        <taxon>Betaproteobacteria</taxon>
        <taxon>Burkholderiales</taxon>
        <taxon>Oxalobacteraceae</taxon>
        <taxon>Noviherbaspirillum</taxon>
    </lineage>
</organism>
<evidence type="ECO:0000313" key="2">
    <source>
        <dbReference type="EMBL" id="MBK4733341.1"/>
    </source>
</evidence>
<dbReference type="GO" id="GO:0006302">
    <property type="term" value="P:double-strand break repair"/>
    <property type="evidence" value="ECO:0007669"/>
    <property type="project" value="TreeGrafter"/>
</dbReference>
<name>A0A934SQN3_9BURK</name>
<keyword evidence="1" id="KW-0175">Coiled coil</keyword>
<proteinExistence type="predicted"/>
<dbReference type="PANTHER" id="PTHR32182">
    <property type="entry name" value="DNA REPLICATION AND REPAIR PROTEIN RECF"/>
    <property type="match status" value="1"/>
</dbReference>
<feature type="coiled-coil region" evidence="1">
    <location>
        <begin position="673"/>
        <end position="774"/>
    </location>
</feature>
<sequence>MKLDKLILVNWGALRSQEYPMGSMTLLTGPTGSGKSTMLDALQTVMTAVYQNIFNYNPGQDETTQGARNGKTKRTLWSYIVGAEDNLYARPDGAHGYIGAVFQPSEGEEGCGFTALIAASARVDSSGARRQATGERLGLYLIDNAALTLDDLTATDEDGSLLVVPVERIEAHLSARYREVTGFRDSKREYLCQLYGRFRGLKAVSFAEAESAARAWSLSIAHRPIGSVDELVRKHILELDATALSQRIAQISRLMRQVNALRREGERMSAHVGLLERLGRAAGEAAEAHEAAASAQWLASLLALREDRRQADRAAEAIAQLKASIAAENDTMARLEEERHARGRSLTQVHAQMMGIPAVEQQRRIREQLEDSEARARAALTQLRQAAGIAQRVIVASRDVAAMRFPAHQLELTRAAATVGASLSALDANAALAQFDTIERLAALKETDVLQSLLLVRELDVIEAPLTQLHAALAGGSDSVVAALHAGIARLRGMEDGAQKRERDAAARRAHLAEGGADYPGHVRQALKEFRAELPDAGAQVLCDLVEPVSGEWQAAIEGYLGGARFSLVVASEWEARAIALVRQKRLRISVIQGSLCMKQAKPERTPAESIVHELASEHPVALAYLHEQYGQVVKVADAEALRHALRGLTRDGKGSGSRTMFAAEAEQLVFGQESRRQARERAESEHAAAEEELVALRAELRELQGALALIAQLPCPSFATRDALERATRELDAARSDFNRLDLSAAGKLQAEADALGEEIARIEERKAACNKAIGGFERSLQNQEAALARIAAALPARQEAVDADAARFKALCATNASLSFVAAAEAIATRAETGKASAQEVQDDIARQRSRCWQVYSNVRDALGAYHAQARSEERFDGGADLDSRDGDFGPLHARMITLRDRTREQLLRQRDIGLVKNLDQLRMAESSFNDVFTRQFCYEIRNGVDAGVRTLKALNMELERLRFGTDRFRIDWSEWVPEYRAYYDFFCAAAELPDAQDNLFGAQDLSQAQRVVRDRLVALLLSDDEEAALRELQRVADFRNYRRYEIYKESDTGSRLRLSEWGTGSGGQLETPAYIIHAAVVTNKLKHFEKGPSLKLLVNDESFSKMDETRARDVLKFLRESLGMQLICAMPTKHAGAIKPEFSREWSFSRTVAEGNGEVGFLSEADERVLRSDRLRELWEMRRWEVREQVRMEFGDGGLEAA</sequence>